<sequence length="232" mass="25651">MKRIVLILALLGFGLICLQQRSYADKKMSHAEYAKMAIKECNDCHKGEGIAPNHDADFVRGHRVLASRAGNNCSQCHAQAWCLDCHQGGGTGDDLSQSNAGRDYKPKSHRSGWLQIHPIKAQDNQQQCYRCHDQKYCTACHSKLPQAGLKSLGFKSHNSQAVNGNRWGMEHATEARRNLQACQTCHEDGNTCKKCHSSKTGVSPHPRGFKAGNYKDRSGGRVCLQCHTSGTF</sequence>
<reference evidence="1 2" key="1">
    <citation type="journal article" date="2020" name="Microorganisms">
        <title>Description of Three Novel Members in the Family Geobacteraceae, Oryzomonas japonicum gen. nov., sp. nov., Oryzomonas sagensis sp. nov., and Oryzomonas ruber sp. nov.</title>
        <authorList>
            <person name="Xu Z."/>
            <person name="Masuda Y."/>
            <person name="Hayakawa C."/>
            <person name="Ushijima N."/>
            <person name="Kawano K."/>
            <person name="Shiratori Y."/>
            <person name="Senoo K."/>
            <person name="Itoh H."/>
        </authorList>
    </citation>
    <scope>NUCLEOTIDE SEQUENCE [LARGE SCALE GENOMIC DNA]</scope>
    <source>
        <strain evidence="1 2">Red100</strain>
    </source>
</reference>
<dbReference type="SUPFAM" id="SSF48695">
    <property type="entry name" value="Multiheme cytochromes"/>
    <property type="match status" value="1"/>
</dbReference>
<organism evidence="1 2">
    <name type="scientific">Oryzomonas sagensis</name>
    <dbReference type="NCBI Taxonomy" id="2603857"/>
    <lineage>
        <taxon>Bacteria</taxon>
        <taxon>Pseudomonadati</taxon>
        <taxon>Thermodesulfobacteriota</taxon>
        <taxon>Desulfuromonadia</taxon>
        <taxon>Geobacterales</taxon>
        <taxon>Geobacteraceae</taxon>
        <taxon>Oryzomonas</taxon>
    </lineage>
</organism>
<keyword evidence="2" id="KW-1185">Reference proteome</keyword>
<accession>A0ABQ6TS15</accession>
<comment type="caution">
    <text evidence="1">The sequence shown here is derived from an EMBL/GenBank/DDBJ whole genome shotgun (WGS) entry which is preliminary data.</text>
</comment>
<evidence type="ECO:0000313" key="2">
    <source>
        <dbReference type="Proteomes" id="UP000798046"/>
    </source>
</evidence>
<dbReference type="Proteomes" id="UP000798046">
    <property type="component" value="Unassembled WGS sequence"/>
</dbReference>
<protein>
    <submittedName>
        <fullName evidence="1">Cytochrome C</fullName>
    </submittedName>
</protein>
<name>A0ABQ6TS15_9BACT</name>
<dbReference type="InterPro" id="IPR036280">
    <property type="entry name" value="Multihaem_cyt_sf"/>
</dbReference>
<proteinExistence type="predicted"/>
<dbReference type="RefSeq" id="WP_151155030.1">
    <property type="nucleotide sequence ID" value="NZ_VZRA01000001.1"/>
</dbReference>
<evidence type="ECO:0000313" key="1">
    <source>
        <dbReference type="EMBL" id="KAB0671579.1"/>
    </source>
</evidence>
<dbReference type="EMBL" id="VZRA01000001">
    <property type="protein sequence ID" value="KAB0671579.1"/>
    <property type="molecule type" value="Genomic_DNA"/>
</dbReference>
<gene>
    <name evidence="1" type="ORF">F6V30_03105</name>
</gene>